<organism evidence="1 2">
    <name type="scientific">Luteimonas salinilitoris</name>
    <dbReference type="NCBI Taxonomy" id="3237697"/>
    <lineage>
        <taxon>Bacteria</taxon>
        <taxon>Pseudomonadati</taxon>
        <taxon>Pseudomonadota</taxon>
        <taxon>Gammaproteobacteria</taxon>
        <taxon>Lysobacterales</taxon>
        <taxon>Lysobacteraceae</taxon>
        <taxon>Luteimonas</taxon>
    </lineage>
</organism>
<evidence type="ECO:0000313" key="1">
    <source>
        <dbReference type="EMBL" id="MEZ0476848.1"/>
    </source>
</evidence>
<comment type="caution">
    <text evidence="1">The sequence shown here is derived from an EMBL/GenBank/DDBJ whole genome shotgun (WGS) entry which is preliminary data.</text>
</comment>
<dbReference type="Proteomes" id="UP001566331">
    <property type="component" value="Unassembled WGS sequence"/>
</dbReference>
<name>A0ABV4HVR1_9GAMM</name>
<proteinExistence type="predicted"/>
<keyword evidence="2" id="KW-1185">Reference proteome</keyword>
<dbReference type="RefSeq" id="WP_370565843.1">
    <property type="nucleotide sequence ID" value="NZ_JBFWIB010000030.1"/>
</dbReference>
<accession>A0ABV4HVR1</accession>
<dbReference type="SUPFAM" id="SSF143422">
    <property type="entry name" value="Transposase IS200-like"/>
    <property type="match status" value="1"/>
</dbReference>
<protein>
    <recommendedName>
        <fullName evidence="3">Transposase IS200-like domain-containing protein</fullName>
    </recommendedName>
</protein>
<sequence length="134" mass="14969">MPYALMTNHVHLLVSPASEGAVSRMMQMLGRRYVADRLVTPHAAWLALDVDPASRGARYAAWVSEGVDAVETEEIRAHLVQGKVYGSQRFRRHIESLAGRCAELGPRGRPRLIQRANEPGTFWAAVQRHLTKTI</sequence>
<dbReference type="InterPro" id="IPR036515">
    <property type="entry name" value="Transposase_17_sf"/>
</dbReference>
<gene>
    <name evidence="1" type="ORF">AB6713_19920</name>
</gene>
<evidence type="ECO:0000313" key="2">
    <source>
        <dbReference type="Proteomes" id="UP001566331"/>
    </source>
</evidence>
<dbReference type="EMBL" id="JBFWIC010000055">
    <property type="protein sequence ID" value="MEZ0476848.1"/>
    <property type="molecule type" value="Genomic_DNA"/>
</dbReference>
<reference evidence="1 2" key="1">
    <citation type="submission" date="2024-07" db="EMBL/GenBank/DDBJ databases">
        <title>Luteimonas salilacus sp. nov., isolated from the shore soil of Salt Lake in Tibet of China.</title>
        <authorList>
            <person name="Zhang X."/>
            <person name="Li A."/>
        </authorList>
    </citation>
    <scope>NUCLEOTIDE SEQUENCE [LARGE SCALE GENOMIC DNA]</scope>
    <source>
        <strain evidence="1 2">B3-2-R+30</strain>
    </source>
</reference>
<evidence type="ECO:0008006" key="3">
    <source>
        <dbReference type="Google" id="ProtNLM"/>
    </source>
</evidence>